<dbReference type="EMBL" id="JAJSOF020000017">
    <property type="protein sequence ID" value="KAJ4439600.1"/>
    <property type="molecule type" value="Genomic_DNA"/>
</dbReference>
<sequence length="1132" mass="127436">MSPGSNTESYQAFAHIRLRENPGKKPQPGNLPLQGIEPEPPGFAARRANRYSTGVEINNEDIQISLTPRLRSVRNNCPSADYTRGESGGHCEGHRKTVLPPGRSTFVSVPAVDSESTKAQRSPTHNDHHLADSIISSLAEELLSPVYTSRQGKSTLIMRNEKKLSDVMFEQFVIVVWSLWRKENFSPFAEELNSMYFNVHFSPLFKIMIVLTQNDGKVRILQTLGTIVRKYELRNSLIIIPTSEYRSLSPAQIMTEGGTIDILSWTVRHTNYKCNAFTKFYRKCHWNPNEDEDFRCHEELFSSEPDTDFKNCKIGYHVTHGAVKTMLLSPVEINIIKEIFGSLNLIPVITTLEKSECTVGLILNMLNLSNHIMRFTSPYMYSVTKWYVPCSKPIPRHGNFVKVFKPSLWFGVFILIPLTIILMYCFRKITKTFSSNAEHHYYDNITGCFCIVWAIAMGVSVPTFPQSHLLRFLFFTCMCYCFAISTVFQGFFTSFLIEPGSENHISSVDEMLESGINYALHDIEKITYCQVTNEICNKAKKHYADRFSYYRHFIEDQDFALLANSLEMEVILTALNERKVCSMNTDSVDNLLVIIFRRGSLAWKIHPKGATVDKILYKEILGRLSNSIRRKRPELGIGRIGCCYTTTPLHIAPSLSKRNLQAVLPAATPTLADVHSGDYIEEDVDLFKSTPYHAASSETSRFLWVPTLQASVSELNDCTTNHDNGNHDNGNHGNSNHDNGNHYNSNRDNSNRDNGNHGNSNHNYGNHGNSNHDDSNHGSGNHGNSNHDNSNHDNGNHDNSNHGNSNHGNDNHDNSNHDNGNHDNSNHDNGNYGNSNHDNGNHDNGNHDNGNHGNSNQATVTMTTVTTTTVTIISVTMITVTMAKVTMAKVTMTTVNMTTVTMTAVTMAKGTMAKVTMTTVTIYANMTALFDSVEYHEHKWKICAGIGNNIISGRLAARNHNPSEKNVVAEPLVDPKDVLLPPLHIKLGLIKYFVIDMNQEGQAFKYVREKFPKLSDAKVKESIFVGQQIRELVKDPAFDQVLAGKGKEVWEAFKGVIHGFLGNKRDDSYTQLVTVLLQKYHQLGCKMSLKIHFLHSHLDVFPPSCGAFSKEHGGRFHHDISVMEQRYQGRWN</sequence>
<protein>
    <recommendedName>
        <fullName evidence="5">Ionotropic glutamate receptor C-terminal domain-containing protein</fullName>
    </recommendedName>
</protein>
<dbReference type="Gene3D" id="1.10.287.70">
    <property type="match status" value="1"/>
</dbReference>
<accession>A0ABQ8SZE7</accession>
<feature type="compositionally biased region" description="Low complexity" evidence="1">
    <location>
        <begin position="777"/>
        <end position="788"/>
    </location>
</feature>
<dbReference type="PANTHER" id="PTHR46114">
    <property type="entry name" value="APPLE DOMAIN-CONTAINING PROTEIN"/>
    <property type="match status" value="1"/>
</dbReference>
<keyword evidence="4" id="KW-1185">Reference proteome</keyword>
<feature type="compositionally biased region" description="Low complexity" evidence="1">
    <location>
        <begin position="756"/>
        <end position="769"/>
    </location>
</feature>
<evidence type="ECO:0000313" key="4">
    <source>
        <dbReference type="Proteomes" id="UP001148838"/>
    </source>
</evidence>
<keyword evidence="2" id="KW-1133">Transmembrane helix</keyword>
<keyword evidence="2" id="KW-0472">Membrane</keyword>
<feature type="compositionally biased region" description="Low complexity" evidence="1">
    <location>
        <begin position="827"/>
        <end position="838"/>
    </location>
</feature>
<dbReference type="PANTHER" id="PTHR46114:SF1">
    <property type="entry name" value="ZAD DOMAIN-CONTAINING PROTEIN"/>
    <property type="match status" value="1"/>
</dbReference>
<feature type="compositionally biased region" description="Basic and acidic residues" evidence="1">
    <location>
        <begin position="83"/>
        <end position="95"/>
    </location>
</feature>
<feature type="region of interest" description="Disordered" evidence="1">
    <location>
        <begin position="82"/>
        <end position="104"/>
    </location>
</feature>
<feature type="transmembrane region" description="Helical" evidence="2">
    <location>
        <begin position="441"/>
        <end position="460"/>
    </location>
</feature>
<feature type="compositionally biased region" description="Basic and acidic residues" evidence="1">
    <location>
        <begin position="839"/>
        <end position="850"/>
    </location>
</feature>
<evidence type="ECO:0000256" key="1">
    <source>
        <dbReference type="SAM" id="MobiDB-lite"/>
    </source>
</evidence>
<organism evidence="3 4">
    <name type="scientific">Periplaneta americana</name>
    <name type="common">American cockroach</name>
    <name type="synonym">Blatta americana</name>
    <dbReference type="NCBI Taxonomy" id="6978"/>
    <lineage>
        <taxon>Eukaryota</taxon>
        <taxon>Metazoa</taxon>
        <taxon>Ecdysozoa</taxon>
        <taxon>Arthropoda</taxon>
        <taxon>Hexapoda</taxon>
        <taxon>Insecta</taxon>
        <taxon>Pterygota</taxon>
        <taxon>Neoptera</taxon>
        <taxon>Polyneoptera</taxon>
        <taxon>Dictyoptera</taxon>
        <taxon>Blattodea</taxon>
        <taxon>Blattoidea</taxon>
        <taxon>Blattidae</taxon>
        <taxon>Blattinae</taxon>
        <taxon>Periplaneta</taxon>
    </lineage>
</organism>
<name>A0ABQ8SZE7_PERAM</name>
<dbReference type="Proteomes" id="UP001148838">
    <property type="component" value="Unassembled WGS sequence"/>
</dbReference>
<feature type="transmembrane region" description="Helical" evidence="2">
    <location>
        <begin position="408"/>
        <end position="429"/>
    </location>
</feature>
<feature type="region of interest" description="Disordered" evidence="1">
    <location>
        <begin position="18"/>
        <end position="40"/>
    </location>
</feature>
<feature type="compositionally biased region" description="Basic and acidic residues" evidence="1">
    <location>
        <begin position="809"/>
        <end position="826"/>
    </location>
</feature>
<feature type="region of interest" description="Disordered" evidence="1">
    <location>
        <begin position="716"/>
        <end position="857"/>
    </location>
</feature>
<feature type="compositionally biased region" description="Basic and acidic residues" evidence="1">
    <location>
        <begin position="789"/>
        <end position="800"/>
    </location>
</feature>
<keyword evidence="2" id="KW-0812">Transmembrane</keyword>
<evidence type="ECO:0000313" key="3">
    <source>
        <dbReference type="EMBL" id="KAJ4439600.1"/>
    </source>
</evidence>
<feature type="compositionally biased region" description="Low complexity" evidence="1">
    <location>
        <begin position="731"/>
        <end position="748"/>
    </location>
</feature>
<evidence type="ECO:0008006" key="5">
    <source>
        <dbReference type="Google" id="ProtNLM"/>
    </source>
</evidence>
<comment type="caution">
    <text evidence="3">The sequence shown here is derived from an EMBL/GenBank/DDBJ whole genome shotgun (WGS) entry which is preliminary data.</text>
</comment>
<proteinExistence type="predicted"/>
<reference evidence="3 4" key="1">
    <citation type="journal article" date="2022" name="Allergy">
        <title>Genome assembly and annotation of Periplaneta americana reveal a comprehensive cockroach allergen profile.</title>
        <authorList>
            <person name="Wang L."/>
            <person name="Xiong Q."/>
            <person name="Saelim N."/>
            <person name="Wang L."/>
            <person name="Nong W."/>
            <person name="Wan A.T."/>
            <person name="Shi M."/>
            <person name="Liu X."/>
            <person name="Cao Q."/>
            <person name="Hui J.H.L."/>
            <person name="Sookrung N."/>
            <person name="Leung T.F."/>
            <person name="Tungtrongchitr A."/>
            <person name="Tsui S.K.W."/>
        </authorList>
    </citation>
    <scope>NUCLEOTIDE SEQUENCE [LARGE SCALE GENOMIC DNA]</scope>
    <source>
        <strain evidence="3">PWHHKU_190912</strain>
    </source>
</reference>
<gene>
    <name evidence="3" type="ORF">ANN_07728</name>
</gene>
<evidence type="ECO:0000256" key="2">
    <source>
        <dbReference type="SAM" id="Phobius"/>
    </source>
</evidence>